<dbReference type="InterPro" id="IPR027417">
    <property type="entry name" value="P-loop_NTPase"/>
</dbReference>
<name>A0A1G7SMS8_9RHOB</name>
<dbReference type="Pfam" id="PF01590">
    <property type="entry name" value="GAF"/>
    <property type="match status" value="1"/>
</dbReference>
<evidence type="ECO:0000256" key="1">
    <source>
        <dbReference type="ARBA" id="ARBA00022741"/>
    </source>
</evidence>
<dbReference type="InterPro" id="IPR003593">
    <property type="entry name" value="AAA+_ATPase"/>
</dbReference>
<dbReference type="InterPro" id="IPR009057">
    <property type="entry name" value="Homeodomain-like_sf"/>
</dbReference>
<evidence type="ECO:0000256" key="2">
    <source>
        <dbReference type="ARBA" id="ARBA00022840"/>
    </source>
</evidence>
<dbReference type="Gene3D" id="3.30.450.40">
    <property type="match status" value="1"/>
</dbReference>
<protein>
    <submittedName>
        <fullName evidence="6">Transcriptional regulator of acetoin/glycerol metabolism</fullName>
    </submittedName>
</protein>
<accession>A0A1G7SMS8</accession>
<organism evidence="6 7">
    <name type="scientific">Celeribacter baekdonensis</name>
    <dbReference type="NCBI Taxonomy" id="875171"/>
    <lineage>
        <taxon>Bacteria</taxon>
        <taxon>Pseudomonadati</taxon>
        <taxon>Pseudomonadota</taxon>
        <taxon>Alphaproteobacteria</taxon>
        <taxon>Rhodobacterales</taxon>
        <taxon>Roseobacteraceae</taxon>
        <taxon>Celeribacter</taxon>
    </lineage>
</organism>
<dbReference type="Proteomes" id="UP000182284">
    <property type="component" value="Unassembled WGS sequence"/>
</dbReference>
<evidence type="ECO:0000256" key="3">
    <source>
        <dbReference type="ARBA" id="ARBA00023015"/>
    </source>
</evidence>
<dbReference type="InterPro" id="IPR002078">
    <property type="entry name" value="Sigma_54_int"/>
</dbReference>
<proteinExistence type="predicted"/>
<evidence type="ECO:0000259" key="5">
    <source>
        <dbReference type="PROSITE" id="PS50045"/>
    </source>
</evidence>
<dbReference type="GO" id="GO:0003677">
    <property type="term" value="F:DNA binding"/>
    <property type="evidence" value="ECO:0007669"/>
    <property type="project" value="UniProtKB-KW"/>
</dbReference>
<sequence length="608" mass="66633">MSMKTAFLQARAALDAGERFALGAMPEEIASSWQRCLRVGLDPGGAPVEAVISHQELQIARQQNERLMAIVRPELELLSSQIAGTNYMTAFADANGTVLDAIMDAEFHAAECSRSVRPGSIWREDLRGTNALGLALCTGQTSMVTGPEHFFTRHGGVSCVCAPIFASDGKIVGLLDASSEVSARQYHTKALVSLAATNIENRLFIESHRRDYIIQFHPRAEYLATQSVGMVSVNEEGYVTGANRSSARLLSGLNCVATSRFSDIFNGTFRSILRKLIRGDTVELSDGLNASYFARLRPMSRPRSGGAPAQEVTLRAPRLYRLEPQDQELVFDDELVRECLRVARRAADVGQPVCIHGATGSGKTVMAEVIHRHVHPAKPLIAVDCRRLIQDTDMHGVIGDLMQTTAPSGVSLAQGGTLVLENVSALKGLAADELNMVLDSVRRDVAAGHWYVVATDQPQQDETRRRSRVIAGVNMLTVDLPGLKARTDFDKLARIMLADLSPQHQLSAKALRKLASMERAGNLNDLRHHLQVLVASCPAGIVRETQVDHFFPAQQSETRACARCLGVPMREKRCLEVRRVFQICQCNVALTARRLGISRNTVYSHLKD</sequence>
<dbReference type="SUPFAM" id="SSF46689">
    <property type="entry name" value="Homeodomain-like"/>
    <property type="match status" value="1"/>
</dbReference>
<dbReference type="InterPro" id="IPR029016">
    <property type="entry name" value="GAF-like_dom_sf"/>
</dbReference>
<dbReference type="SUPFAM" id="SSF52540">
    <property type="entry name" value="P-loop containing nucleoside triphosphate hydrolases"/>
    <property type="match status" value="1"/>
</dbReference>
<feature type="domain" description="Sigma-54 factor interaction" evidence="5">
    <location>
        <begin position="329"/>
        <end position="535"/>
    </location>
</feature>
<dbReference type="Pfam" id="PF00158">
    <property type="entry name" value="Sigma54_activat"/>
    <property type="match status" value="1"/>
</dbReference>
<dbReference type="PROSITE" id="PS50045">
    <property type="entry name" value="SIGMA54_INTERACT_4"/>
    <property type="match status" value="1"/>
</dbReference>
<evidence type="ECO:0000313" key="7">
    <source>
        <dbReference type="Proteomes" id="UP000182284"/>
    </source>
</evidence>
<dbReference type="AlphaFoldDB" id="A0A1G7SMS8"/>
<dbReference type="InterPro" id="IPR003018">
    <property type="entry name" value="GAF"/>
</dbReference>
<keyword evidence="3" id="KW-0805">Transcription regulation</keyword>
<keyword evidence="4" id="KW-0804">Transcription</keyword>
<dbReference type="GO" id="GO:0006355">
    <property type="term" value="P:regulation of DNA-templated transcription"/>
    <property type="evidence" value="ECO:0007669"/>
    <property type="project" value="InterPro"/>
</dbReference>
<keyword evidence="2" id="KW-0067">ATP-binding</keyword>
<dbReference type="Gene3D" id="1.10.10.60">
    <property type="entry name" value="Homeodomain-like"/>
    <property type="match status" value="1"/>
</dbReference>
<reference evidence="6 7" key="1">
    <citation type="submission" date="2016-10" db="EMBL/GenBank/DDBJ databases">
        <authorList>
            <person name="de Groot N.N."/>
        </authorList>
    </citation>
    <scope>NUCLEOTIDE SEQUENCE [LARGE SCALE GENOMIC DNA]</scope>
    <source>
        <strain evidence="6 7">DSM 27375</strain>
    </source>
</reference>
<dbReference type="EMBL" id="FNBL01000014">
    <property type="protein sequence ID" value="SDG23739.1"/>
    <property type="molecule type" value="Genomic_DNA"/>
</dbReference>
<evidence type="ECO:0000313" key="6">
    <source>
        <dbReference type="EMBL" id="SDG23739.1"/>
    </source>
</evidence>
<dbReference type="PANTHER" id="PTHR32071">
    <property type="entry name" value="TRANSCRIPTIONAL REGULATORY PROTEIN"/>
    <property type="match status" value="1"/>
</dbReference>
<dbReference type="Gene3D" id="3.40.50.300">
    <property type="entry name" value="P-loop containing nucleotide triphosphate hydrolases"/>
    <property type="match status" value="1"/>
</dbReference>
<dbReference type="CDD" id="cd00009">
    <property type="entry name" value="AAA"/>
    <property type="match status" value="1"/>
</dbReference>
<evidence type="ECO:0000256" key="4">
    <source>
        <dbReference type="ARBA" id="ARBA00023163"/>
    </source>
</evidence>
<keyword evidence="1" id="KW-0547">Nucleotide-binding</keyword>
<dbReference type="SMART" id="SM00382">
    <property type="entry name" value="AAA"/>
    <property type="match status" value="1"/>
</dbReference>
<dbReference type="OrthoDB" id="9805953at2"/>
<gene>
    <name evidence="6" type="ORF">SAMN04488117_11486</name>
</gene>
<dbReference type="GO" id="GO:0005524">
    <property type="term" value="F:ATP binding"/>
    <property type="evidence" value="ECO:0007669"/>
    <property type="project" value="UniProtKB-KW"/>
</dbReference>
<dbReference type="RefSeq" id="WP_074646614.1">
    <property type="nucleotide sequence ID" value="NZ_FNBL01000014.1"/>
</dbReference>